<comment type="caution">
    <text evidence="1">The sequence shown here is derived from an EMBL/GenBank/DDBJ whole genome shotgun (WGS) entry which is preliminary data.</text>
</comment>
<dbReference type="Proteomes" id="UP001164539">
    <property type="component" value="Chromosome 11"/>
</dbReference>
<gene>
    <name evidence="1" type="ORF">OWV82_020501</name>
</gene>
<organism evidence="1 2">
    <name type="scientific">Melia azedarach</name>
    <name type="common">Chinaberry tree</name>
    <dbReference type="NCBI Taxonomy" id="155640"/>
    <lineage>
        <taxon>Eukaryota</taxon>
        <taxon>Viridiplantae</taxon>
        <taxon>Streptophyta</taxon>
        <taxon>Embryophyta</taxon>
        <taxon>Tracheophyta</taxon>
        <taxon>Spermatophyta</taxon>
        <taxon>Magnoliopsida</taxon>
        <taxon>eudicotyledons</taxon>
        <taxon>Gunneridae</taxon>
        <taxon>Pentapetalae</taxon>
        <taxon>rosids</taxon>
        <taxon>malvids</taxon>
        <taxon>Sapindales</taxon>
        <taxon>Meliaceae</taxon>
        <taxon>Melia</taxon>
    </lineage>
</organism>
<keyword evidence="2" id="KW-1185">Reference proteome</keyword>
<proteinExistence type="predicted"/>
<evidence type="ECO:0000313" key="1">
    <source>
        <dbReference type="EMBL" id="KAJ4706913.1"/>
    </source>
</evidence>
<name>A0ACC1X8C0_MELAZ</name>
<protein>
    <submittedName>
        <fullName evidence="1">Leucine-rich receptor-like kinase family protein</fullName>
    </submittedName>
</protein>
<accession>A0ACC1X8C0</accession>
<evidence type="ECO:0000313" key="2">
    <source>
        <dbReference type="Proteomes" id="UP001164539"/>
    </source>
</evidence>
<sequence length="154" mass="17354">MVFASSTSRVMIIWITHVLISHIVSDKLVAESEFSSAVQTEKEALLNTGWWNDRIPKNNSDHCGWAGITCNKAGSVTNISFNDKKIIQGQRELGLFNFSCFPNLKYLELQFNNLSGRIPSNIGDISKLNYLYLSYNNLIGSIPQEIGKLRNLKE</sequence>
<dbReference type="EMBL" id="CM051404">
    <property type="protein sequence ID" value="KAJ4706913.1"/>
    <property type="molecule type" value="Genomic_DNA"/>
</dbReference>
<reference evidence="1 2" key="1">
    <citation type="journal article" date="2023" name="Science">
        <title>Complex scaffold remodeling in plant triterpene biosynthesis.</title>
        <authorList>
            <person name="De La Pena R."/>
            <person name="Hodgson H."/>
            <person name="Liu J.C."/>
            <person name="Stephenson M.J."/>
            <person name="Martin A.C."/>
            <person name="Owen C."/>
            <person name="Harkess A."/>
            <person name="Leebens-Mack J."/>
            <person name="Jimenez L.E."/>
            <person name="Osbourn A."/>
            <person name="Sattely E.S."/>
        </authorList>
    </citation>
    <scope>NUCLEOTIDE SEQUENCE [LARGE SCALE GENOMIC DNA]</scope>
    <source>
        <strain evidence="2">cv. JPN11</strain>
        <tissue evidence="1">Leaf</tissue>
    </source>
</reference>